<accession>A5AX52</accession>
<feature type="region of interest" description="Disordered" evidence="1">
    <location>
        <begin position="1"/>
        <end position="30"/>
    </location>
</feature>
<sequence length="109" mass="11837">MDGGVDPQSGHQQRGLELDISPFQTETPSQMGGVQFEKTFSEPSYTEPFFSGPAFIKPTHTEIPPPQAPLAPDHAPWMELSAQISSLGTRIEELAVVSDTHFYSGGFTS</sequence>
<gene>
    <name evidence="2" type="ORF">VITISV_034760</name>
</gene>
<proteinExistence type="predicted"/>
<organism evidence="2">
    <name type="scientific">Vitis vinifera</name>
    <name type="common">Grape</name>
    <dbReference type="NCBI Taxonomy" id="29760"/>
    <lineage>
        <taxon>Eukaryota</taxon>
        <taxon>Viridiplantae</taxon>
        <taxon>Streptophyta</taxon>
        <taxon>Embryophyta</taxon>
        <taxon>Tracheophyta</taxon>
        <taxon>Spermatophyta</taxon>
        <taxon>Magnoliopsida</taxon>
        <taxon>eudicotyledons</taxon>
        <taxon>Gunneridae</taxon>
        <taxon>Pentapetalae</taxon>
        <taxon>rosids</taxon>
        <taxon>Vitales</taxon>
        <taxon>Vitaceae</taxon>
        <taxon>Viteae</taxon>
        <taxon>Vitis</taxon>
    </lineage>
</organism>
<protein>
    <submittedName>
        <fullName evidence="2">Uncharacterized protein</fullName>
    </submittedName>
</protein>
<feature type="region of interest" description="Disordered" evidence="1">
    <location>
        <begin position="51"/>
        <end position="72"/>
    </location>
</feature>
<dbReference type="AlphaFoldDB" id="A5AX52"/>
<evidence type="ECO:0000313" key="2">
    <source>
        <dbReference type="EMBL" id="CAN82655.1"/>
    </source>
</evidence>
<evidence type="ECO:0000256" key="1">
    <source>
        <dbReference type="SAM" id="MobiDB-lite"/>
    </source>
</evidence>
<dbReference type="EMBL" id="AM438906">
    <property type="protein sequence ID" value="CAN82655.1"/>
    <property type="molecule type" value="Genomic_DNA"/>
</dbReference>
<name>A5AX52_VITVI</name>
<reference evidence="2" key="1">
    <citation type="journal article" date="2007" name="PLoS ONE">
        <title>The first genome sequence of an elite grapevine cultivar (Pinot noir Vitis vinifera L.): coping with a highly heterozygous genome.</title>
        <authorList>
            <person name="Velasco R."/>
            <person name="Zharkikh A."/>
            <person name="Troggio M."/>
            <person name="Cartwright D.A."/>
            <person name="Cestaro A."/>
            <person name="Pruss D."/>
            <person name="Pindo M."/>
            <person name="FitzGerald L.M."/>
            <person name="Vezzulli S."/>
            <person name="Reid J."/>
            <person name="Malacarne G."/>
            <person name="Iliev D."/>
            <person name="Coppola G."/>
            <person name="Wardell B."/>
            <person name="Micheletti D."/>
            <person name="Macalma T."/>
            <person name="Facci M."/>
            <person name="Mitchell J.T."/>
            <person name="Perazzolli M."/>
            <person name="Eldredge G."/>
            <person name="Gatto P."/>
            <person name="Oyzerski R."/>
            <person name="Moretto M."/>
            <person name="Gutin N."/>
            <person name="Stefanini M."/>
            <person name="Chen Y."/>
            <person name="Segala C."/>
            <person name="Davenport C."/>
            <person name="Dematte L."/>
            <person name="Mraz A."/>
            <person name="Battilana J."/>
            <person name="Stormo K."/>
            <person name="Costa F."/>
            <person name="Tao Q."/>
            <person name="Si-Ammour A."/>
            <person name="Harkins T."/>
            <person name="Lackey A."/>
            <person name="Perbost C."/>
            <person name="Taillon B."/>
            <person name="Stella A."/>
            <person name="Solovyev V."/>
            <person name="Fawcett J.A."/>
            <person name="Sterck L."/>
            <person name="Vandepoele K."/>
            <person name="Grando S.M."/>
            <person name="Toppo S."/>
            <person name="Moser C."/>
            <person name="Lanchbury J."/>
            <person name="Bogden R."/>
            <person name="Skolnick M."/>
            <person name="Sgaramella V."/>
            <person name="Bhatnagar S.K."/>
            <person name="Fontana P."/>
            <person name="Gutin A."/>
            <person name="Van de Peer Y."/>
            <person name="Salamini F."/>
            <person name="Viola R."/>
        </authorList>
    </citation>
    <scope>NUCLEOTIDE SEQUENCE</scope>
</reference>